<name>D6YTB4_WADCW</name>
<proteinExistence type="predicted"/>
<dbReference type="InterPro" id="IPR011652">
    <property type="entry name" value="MORN_2"/>
</dbReference>
<evidence type="ECO:0000313" key="1">
    <source>
        <dbReference type="EMBL" id="ADI39309.1"/>
    </source>
</evidence>
<keyword evidence="2" id="KW-1185">Reference proteome</keyword>
<evidence type="ECO:0000313" key="2">
    <source>
        <dbReference type="Proteomes" id="UP000001505"/>
    </source>
</evidence>
<reference evidence="1 2" key="1">
    <citation type="journal article" date="2010" name="PLoS ONE">
        <title>The Waddlia genome: a window into chlamydial biology.</title>
        <authorList>
            <person name="Bertelli C."/>
            <person name="Collyn F."/>
            <person name="Croxatto A."/>
            <person name="Ruckert C."/>
            <person name="Polkinghorne A."/>
            <person name="Kebbi-Beghdadi C."/>
            <person name="Goesmann A."/>
            <person name="Vaughan L."/>
            <person name="Greub G."/>
        </authorList>
    </citation>
    <scope>NUCLEOTIDE SEQUENCE [LARGE SCALE GENOMIC DNA]</scope>
    <source>
        <strain evidence="2">ATCC VR-1470 / WSU 86-1044</strain>
    </source>
</reference>
<dbReference type="Gene3D" id="2.20.110.10">
    <property type="entry name" value="Histone H3 K4-specific methyltransferase SET7/9 N-terminal domain"/>
    <property type="match status" value="1"/>
</dbReference>
<dbReference type="Proteomes" id="UP000001505">
    <property type="component" value="Chromosome"/>
</dbReference>
<protein>
    <submittedName>
        <fullName evidence="1">Uncharacterized protein</fullName>
    </submittedName>
</protein>
<gene>
    <name evidence="1" type="ordered locus">wcw_1976</name>
</gene>
<organism evidence="1 2">
    <name type="scientific">Waddlia chondrophila (strain ATCC VR-1470 / WSU 86-1044)</name>
    <dbReference type="NCBI Taxonomy" id="716544"/>
    <lineage>
        <taxon>Bacteria</taxon>
        <taxon>Pseudomonadati</taxon>
        <taxon>Chlamydiota</taxon>
        <taxon>Chlamydiia</taxon>
        <taxon>Parachlamydiales</taxon>
        <taxon>Waddliaceae</taxon>
        <taxon>Waddlia</taxon>
    </lineage>
</organism>
<dbReference type="Gene3D" id="3.90.930.1">
    <property type="match status" value="1"/>
</dbReference>
<dbReference type="AlphaFoldDB" id="D6YTB4"/>
<dbReference type="SUPFAM" id="SSF82185">
    <property type="entry name" value="Histone H3 K4-specific methyltransferase SET7/9 N-terminal domain"/>
    <property type="match status" value="2"/>
</dbReference>
<accession>D6YTB4</accession>
<dbReference type="eggNOG" id="COG2849">
    <property type="taxonomic scope" value="Bacteria"/>
</dbReference>
<sequence length="426" mass="49415">MKYLTHSLISLTLLSGCQTSRMMQRDETLRSISFIDRNGMAETVSNKERLKQYKNTNFSDPQSYQKILRIYDRDKSGNIKAKMTSYYENGQPKQYLEIVNSRAYGPYIEWHDNGQIKLQVCVIGGEPDLNTQAEETWLFEGHAIVWDREGRQTADFNYEKGKLNGISSEFHINGNLWKRTPFKGNRPHGTEEIFLDNGDLLLFVNYENGSRHGTSKRFWDSGELASEECFNYGRLEFGRYFDKQGHLVAQINDGEGFRATFSRSHISEIHQFKNGIPEGEVKVFGSDRKIFRTYYVKNEAKHGVEIEYYEQPHLRDQPKMSVTWYEGKIQGIAKTWYENGVQESNREMSRNAKNGLSTAWYMDGSLMLIEEYEFDKLLRGDYYRKGDKQPVSQVRDGKGTATLYDPEGNFLQKVNYQFGEPAPQAS</sequence>
<dbReference type="Pfam" id="PF07661">
    <property type="entry name" value="MORN_2"/>
    <property type="match status" value="2"/>
</dbReference>
<dbReference type="OrthoDB" id="18436at2"/>
<dbReference type="HOGENOM" id="CLU_642342_0_0_0"/>
<dbReference type="KEGG" id="wch:wcw_1976"/>
<dbReference type="PROSITE" id="PS51257">
    <property type="entry name" value="PROKAR_LIPOPROTEIN"/>
    <property type="match status" value="1"/>
</dbReference>
<dbReference type="EMBL" id="CP001928">
    <property type="protein sequence ID" value="ADI39309.1"/>
    <property type="molecule type" value="Genomic_DNA"/>
</dbReference>
<dbReference type="STRING" id="716544.wcw_1976"/>